<reference evidence="1 2" key="1">
    <citation type="submission" date="2016-05" db="EMBL/GenBank/DDBJ databases">
        <title>Niabella ginsenosidivorans BS26 whole genome sequencing.</title>
        <authorList>
            <person name="Im W.T."/>
            <person name="Siddiqi M.Z."/>
        </authorList>
    </citation>
    <scope>NUCLEOTIDE SEQUENCE [LARGE SCALE GENOMIC DNA]</scope>
    <source>
        <strain evidence="1 2">BS26</strain>
    </source>
</reference>
<sequence length="452" mass="50675">MGYYGANWPDEKLAEILIGSTNTPGVGVNSLRPALYESFLAQWGLTNRLSTFKYYQQLGAKDNVVFLNGPSDAHKDKTKYCATHESETFANLYEPIWNQDGSVNANNYYAKYVYDVVKTYGPYVKFWEVWNEPDFTNNWYPNDAWVKADPDPCDLVGFYAPIQSYVRMLRITHEIVKKLDPTDLVCLGGIGYEGFLDAVLRNTDNPKGGAVATAYPDKGGALFDCVSFHIYPMYYLGNNKNSDAAAKAITDRKNTFESVLTKYQYANKKDYIITECNIPRKALSGYIGSDEAQRNFMIKAAVSSQKANIRGIYMYQIAETETYDAATDPYQTMGFYQKITSGPYNVVMNSSGISWRTTSRLLKDRLFDKTKTQSMSLPSNIDGGAFYSASEKNYIYVLWAKASGNSESVTSTYTFPASFGIKSTSKIYSWDEKAAQATNKIALTGAPVFIKP</sequence>
<dbReference type="InterPro" id="IPR051923">
    <property type="entry name" value="Glycosyl_Hydrolase_39"/>
</dbReference>
<organism evidence="1 2">
    <name type="scientific">Niabella ginsenosidivorans</name>
    <dbReference type="NCBI Taxonomy" id="1176587"/>
    <lineage>
        <taxon>Bacteria</taxon>
        <taxon>Pseudomonadati</taxon>
        <taxon>Bacteroidota</taxon>
        <taxon>Chitinophagia</taxon>
        <taxon>Chitinophagales</taxon>
        <taxon>Chitinophagaceae</taxon>
        <taxon>Niabella</taxon>
    </lineage>
</organism>
<dbReference type="KEGG" id="nia:A8C56_05110"/>
<gene>
    <name evidence="1" type="ORF">A8C56_05110</name>
</gene>
<proteinExistence type="predicted"/>
<evidence type="ECO:0000313" key="1">
    <source>
        <dbReference type="EMBL" id="ANH80452.1"/>
    </source>
</evidence>
<dbReference type="PANTHER" id="PTHR12631:SF11">
    <property type="entry name" value="GLYCOSIDE HYDROLASE FAMILY 5 DOMAIN-CONTAINING PROTEIN"/>
    <property type="match status" value="1"/>
</dbReference>
<protein>
    <recommendedName>
        <fullName evidence="3">Glycoside hydrolase family 5 domain-containing protein</fullName>
    </recommendedName>
</protein>
<keyword evidence="2" id="KW-1185">Reference proteome</keyword>
<dbReference type="InterPro" id="IPR017853">
    <property type="entry name" value="GH"/>
</dbReference>
<dbReference type="STRING" id="1176587.A8C56_05110"/>
<dbReference type="GO" id="GO:0004553">
    <property type="term" value="F:hydrolase activity, hydrolyzing O-glycosyl compounds"/>
    <property type="evidence" value="ECO:0007669"/>
    <property type="project" value="TreeGrafter"/>
</dbReference>
<name>A0A1A9I183_9BACT</name>
<evidence type="ECO:0008006" key="3">
    <source>
        <dbReference type="Google" id="ProtNLM"/>
    </source>
</evidence>
<accession>A0A1A9I183</accession>
<dbReference type="PANTHER" id="PTHR12631">
    <property type="entry name" value="ALPHA-L-IDURONIDASE"/>
    <property type="match status" value="1"/>
</dbReference>
<dbReference type="Gene3D" id="3.20.20.80">
    <property type="entry name" value="Glycosidases"/>
    <property type="match status" value="1"/>
</dbReference>
<dbReference type="AlphaFoldDB" id="A0A1A9I183"/>
<evidence type="ECO:0000313" key="2">
    <source>
        <dbReference type="Proteomes" id="UP000077667"/>
    </source>
</evidence>
<dbReference type="Proteomes" id="UP000077667">
    <property type="component" value="Chromosome"/>
</dbReference>
<dbReference type="SUPFAM" id="SSF51445">
    <property type="entry name" value="(Trans)glycosidases"/>
    <property type="match status" value="1"/>
</dbReference>
<dbReference type="EMBL" id="CP015772">
    <property type="protein sequence ID" value="ANH80452.1"/>
    <property type="molecule type" value="Genomic_DNA"/>
</dbReference>